<evidence type="ECO:0000313" key="2">
    <source>
        <dbReference type="EMBL" id="CAA9325685.1"/>
    </source>
</evidence>
<protein>
    <submittedName>
        <fullName evidence="2">Uncharacterized protein</fullName>
    </submittedName>
</protein>
<evidence type="ECO:0000256" key="1">
    <source>
        <dbReference type="SAM" id="MobiDB-lite"/>
    </source>
</evidence>
<name>A0A6J4L705_9HYPH</name>
<dbReference type="EMBL" id="CADCUC010000237">
    <property type="protein sequence ID" value="CAA9325685.1"/>
    <property type="molecule type" value="Genomic_DNA"/>
</dbReference>
<dbReference type="AlphaFoldDB" id="A0A6J4L705"/>
<reference evidence="2" key="1">
    <citation type="submission" date="2020-02" db="EMBL/GenBank/DDBJ databases">
        <authorList>
            <person name="Meier V. D."/>
        </authorList>
    </citation>
    <scope>NUCLEOTIDE SEQUENCE</scope>
    <source>
        <strain evidence="2">AVDCRST_MAG90</strain>
    </source>
</reference>
<feature type="compositionally biased region" description="Basic and acidic residues" evidence="1">
    <location>
        <begin position="1"/>
        <end position="15"/>
    </location>
</feature>
<organism evidence="2">
    <name type="scientific">uncultured Microvirga sp</name>
    <dbReference type="NCBI Taxonomy" id="412392"/>
    <lineage>
        <taxon>Bacteria</taxon>
        <taxon>Pseudomonadati</taxon>
        <taxon>Pseudomonadota</taxon>
        <taxon>Alphaproteobacteria</taxon>
        <taxon>Hyphomicrobiales</taxon>
        <taxon>Methylobacteriaceae</taxon>
        <taxon>Microvirga</taxon>
        <taxon>environmental samples</taxon>
    </lineage>
</organism>
<feature type="region of interest" description="Disordered" evidence="1">
    <location>
        <begin position="1"/>
        <end position="53"/>
    </location>
</feature>
<accession>A0A6J4L705</accession>
<sequence>MALELVRDHRLEPDLHGIGGFGEDERDPVRDPEDMRVDRDGRLAESVVEDDRS</sequence>
<feature type="compositionally biased region" description="Basic and acidic residues" evidence="1">
    <location>
        <begin position="27"/>
        <end position="53"/>
    </location>
</feature>
<gene>
    <name evidence="2" type="ORF">AVDCRST_MAG90-1240</name>
</gene>
<proteinExistence type="predicted"/>